<keyword evidence="4" id="KW-0520">NAD</keyword>
<protein>
    <submittedName>
        <fullName evidence="8 9">Glutathione reductase</fullName>
    </submittedName>
</protein>
<comment type="cofactor">
    <cofactor evidence="4">
        <name>FAD</name>
        <dbReference type="ChEBI" id="CHEBI:57692"/>
    </cofactor>
    <text evidence="4">Binds 1 FAD per subunit.</text>
</comment>
<dbReference type="Gene3D" id="3.30.390.30">
    <property type="match status" value="1"/>
</dbReference>
<dbReference type="InterPro" id="IPR036188">
    <property type="entry name" value="FAD/NAD-bd_sf"/>
</dbReference>
<accession>A0A1H7PWS4</accession>
<dbReference type="Gene3D" id="3.50.50.60">
    <property type="entry name" value="FAD/NAD(P)-binding domain"/>
    <property type="match status" value="2"/>
</dbReference>
<feature type="binding site" evidence="4">
    <location>
        <begin position="172"/>
        <end position="179"/>
    </location>
    <ligand>
        <name>NAD(+)</name>
        <dbReference type="ChEBI" id="CHEBI:57540"/>
    </ligand>
</feature>
<dbReference type="PRINTS" id="PR00368">
    <property type="entry name" value="FADPNR"/>
</dbReference>
<evidence type="ECO:0000256" key="1">
    <source>
        <dbReference type="ARBA" id="ARBA00007532"/>
    </source>
</evidence>
<dbReference type="PANTHER" id="PTHR43014">
    <property type="entry name" value="MERCURIC REDUCTASE"/>
    <property type="match status" value="1"/>
</dbReference>
<evidence type="ECO:0000256" key="2">
    <source>
        <dbReference type="ARBA" id="ARBA00022630"/>
    </source>
</evidence>
<name>A0A1H7PWS4_9LACT</name>
<reference evidence="9 10" key="1">
    <citation type="submission" date="2016-10" db="EMBL/GenBank/DDBJ databases">
        <authorList>
            <person name="de Groot N.N."/>
        </authorList>
    </citation>
    <scope>NUCLEOTIDE SEQUENCE [LARGE SCALE GENOMIC DNA]</scope>
    <source>
        <strain evidence="9 10">DSM 19182</strain>
    </source>
</reference>
<sequence>MKKTYDIVVIGSGVAGKAAASGLASTQRKVAVIENDLWGGTCPNRGCDPKKVLVSAVEAQTMAAQMKGKGVTDTPPVNWPDLMAFKKTFTDPVPERSKESLKSAGADVYTGTAEFLNETSLQINDDVLEAERFIIATGAHPFILDIRGNEHFLTSDDFLSLADMPETITFIGAGYIAFEFAAIASAAGAKVHVIQHNSTPLKEYDQVFVKEIMDQLESKGVTFHLDTNVTEISTKADGYLLSGNNNFSLHTDLVFGTTGRVPSVEKLNLEKAGVGYDKTGIKVNDHLQTSNPAVYAIGDVLSKKQPKLTPVSSLEASFILSQFTGKKEDPLVYPTIPSIVFTSPKLAQVGVTVEEAEADDTYECSEIDATSWFSYARKNEPVSKAKVITEKGSGQLVGATCLNSEADELINYFSILINKKVKTEELSDIVFAYPTIASDLSYFYS</sequence>
<dbReference type="Proteomes" id="UP000321425">
    <property type="component" value="Unassembled WGS sequence"/>
</dbReference>
<keyword evidence="2" id="KW-0285">Flavoprotein</keyword>
<organism evidence="9 10">
    <name type="scientific">Alkalibacterium putridalgicola</name>
    <dbReference type="NCBI Taxonomy" id="426703"/>
    <lineage>
        <taxon>Bacteria</taxon>
        <taxon>Bacillati</taxon>
        <taxon>Bacillota</taxon>
        <taxon>Bacilli</taxon>
        <taxon>Lactobacillales</taxon>
        <taxon>Carnobacteriaceae</taxon>
        <taxon>Alkalibacterium</taxon>
    </lineage>
</organism>
<dbReference type="OrthoDB" id="9800167at2"/>
<dbReference type="PIRSF" id="PIRSF000350">
    <property type="entry name" value="Mercury_reductase_MerA"/>
    <property type="match status" value="1"/>
</dbReference>
<gene>
    <name evidence="8" type="primary">gor</name>
    <name evidence="8" type="ORF">APU01nite_01580</name>
    <name evidence="9" type="ORF">SAMN04488100_10145</name>
</gene>
<comment type="similarity">
    <text evidence="1">Belongs to the class-I pyridine nucleotide-disulfide oxidoreductase family.</text>
</comment>
<evidence type="ECO:0000259" key="7">
    <source>
        <dbReference type="Pfam" id="PF07992"/>
    </source>
</evidence>
<evidence type="ECO:0000256" key="4">
    <source>
        <dbReference type="PIRSR" id="PIRSR000350-3"/>
    </source>
</evidence>
<keyword evidence="11" id="KW-1185">Reference proteome</keyword>
<evidence type="ECO:0000256" key="5">
    <source>
        <dbReference type="PIRSR" id="PIRSR000350-4"/>
    </source>
</evidence>
<feature type="binding site" evidence="4">
    <location>
        <position position="259"/>
    </location>
    <ligand>
        <name>NAD(+)</name>
        <dbReference type="ChEBI" id="CHEBI:57540"/>
    </ligand>
</feature>
<dbReference type="Pfam" id="PF02852">
    <property type="entry name" value="Pyr_redox_dim"/>
    <property type="match status" value="1"/>
</dbReference>
<evidence type="ECO:0000313" key="8">
    <source>
        <dbReference type="EMBL" id="GEK88119.1"/>
    </source>
</evidence>
<dbReference type="AlphaFoldDB" id="A0A1H7PWS4"/>
<keyword evidence="3 4" id="KW-0274">FAD</keyword>
<dbReference type="STRING" id="426703.SAMN04488100_10145"/>
<dbReference type="RefSeq" id="WP_091485766.1">
    <property type="nucleotide sequence ID" value="NZ_BJUX01000001.1"/>
</dbReference>
<evidence type="ECO:0000313" key="9">
    <source>
        <dbReference type="EMBL" id="SEL40290.1"/>
    </source>
</evidence>
<evidence type="ECO:0000313" key="11">
    <source>
        <dbReference type="Proteomes" id="UP000321425"/>
    </source>
</evidence>
<dbReference type="InterPro" id="IPR023753">
    <property type="entry name" value="FAD/NAD-binding_dom"/>
</dbReference>
<dbReference type="GO" id="GO:0000166">
    <property type="term" value="F:nucleotide binding"/>
    <property type="evidence" value="ECO:0007669"/>
    <property type="project" value="UniProtKB-KW"/>
</dbReference>
<keyword evidence="4" id="KW-0547">Nucleotide-binding</keyword>
<dbReference type="PRINTS" id="PR00411">
    <property type="entry name" value="PNDRDTASEI"/>
</dbReference>
<dbReference type="EMBL" id="FOBL01000001">
    <property type="protein sequence ID" value="SEL40290.1"/>
    <property type="molecule type" value="Genomic_DNA"/>
</dbReference>
<feature type="binding site" evidence="4">
    <location>
        <position position="51"/>
    </location>
    <ligand>
        <name>FAD</name>
        <dbReference type="ChEBI" id="CHEBI:57692"/>
    </ligand>
</feature>
<dbReference type="InterPro" id="IPR001100">
    <property type="entry name" value="Pyr_nuc-diS_OxRdtase"/>
</dbReference>
<feature type="domain" description="Pyridine nucleotide-disulphide oxidoreductase dimerisation" evidence="6">
    <location>
        <begin position="336"/>
        <end position="438"/>
    </location>
</feature>
<evidence type="ECO:0000256" key="3">
    <source>
        <dbReference type="ARBA" id="ARBA00022827"/>
    </source>
</evidence>
<dbReference type="Pfam" id="PF07992">
    <property type="entry name" value="Pyr_redox_2"/>
    <property type="match status" value="1"/>
</dbReference>
<evidence type="ECO:0000313" key="10">
    <source>
        <dbReference type="Proteomes" id="UP000198548"/>
    </source>
</evidence>
<dbReference type="InterPro" id="IPR004099">
    <property type="entry name" value="Pyr_nucl-diS_OxRdtase_dimer"/>
</dbReference>
<dbReference type="PANTHER" id="PTHR43014:SF5">
    <property type="entry name" value="GLUTATHIONE REDUCTASE (NADPH)"/>
    <property type="match status" value="1"/>
</dbReference>
<dbReference type="SUPFAM" id="SSF51905">
    <property type="entry name" value="FAD/NAD(P)-binding domain"/>
    <property type="match status" value="1"/>
</dbReference>
<dbReference type="EMBL" id="BJUX01000001">
    <property type="protein sequence ID" value="GEK88119.1"/>
    <property type="molecule type" value="Genomic_DNA"/>
</dbReference>
<dbReference type="InterPro" id="IPR016156">
    <property type="entry name" value="FAD/NAD-linked_Rdtase_dimer_sf"/>
</dbReference>
<feature type="disulfide bond" description="Redox-active" evidence="5">
    <location>
        <begin position="42"/>
        <end position="47"/>
    </location>
</feature>
<dbReference type="Proteomes" id="UP000198548">
    <property type="component" value="Unassembled WGS sequence"/>
</dbReference>
<feature type="domain" description="FAD/NAD(P)-binding" evidence="7">
    <location>
        <begin position="5"/>
        <end position="314"/>
    </location>
</feature>
<reference evidence="8 11" key="2">
    <citation type="submission" date="2019-07" db="EMBL/GenBank/DDBJ databases">
        <title>Whole genome shotgun sequence of Alkalibacterium putridalgicola NBRC 103243.</title>
        <authorList>
            <person name="Hosoyama A."/>
            <person name="Uohara A."/>
            <person name="Ohji S."/>
            <person name="Ichikawa N."/>
        </authorList>
    </citation>
    <scope>NUCLEOTIDE SEQUENCE [LARGE SCALE GENOMIC DNA]</scope>
    <source>
        <strain evidence="8 11">NBRC 103243</strain>
    </source>
</reference>
<dbReference type="SUPFAM" id="SSF55424">
    <property type="entry name" value="FAD/NAD-linked reductases, dimerisation (C-terminal) domain"/>
    <property type="match status" value="1"/>
</dbReference>
<evidence type="ECO:0000259" key="6">
    <source>
        <dbReference type="Pfam" id="PF02852"/>
    </source>
</evidence>
<dbReference type="GO" id="GO:0016491">
    <property type="term" value="F:oxidoreductase activity"/>
    <property type="evidence" value="ECO:0007669"/>
    <property type="project" value="InterPro"/>
</dbReference>
<feature type="binding site" evidence="4">
    <location>
        <position position="299"/>
    </location>
    <ligand>
        <name>FAD</name>
        <dbReference type="ChEBI" id="CHEBI:57692"/>
    </ligand>
</feature>
<proteinExistence type="inferred from homology"/>